<dbReference type="InterPro" id="IPR011989">
    <property type="entry name" value="ARM-like"/>
</dbReference>
<dbReference type="SUPFAM" id="SSF48371">
    <property type="entry name" value="ARM repeat"/>
    <property type="match status" value="2"/>
</dbReference>
<dbReference type="InterPro" id="IPR021133">
    <property type="entry name" value="HEAT_type_2"/>
</dbReference>
<reference evidence="6" key="1">
    <citation type="submission" date="2021-03" db="EMBL/GenBank/DDBJ databases">
        <authorList>
            <person name="Tagirdzhanova G."/>
        </authorList>
    </citation>
    <scope>NUCLEOTIDE SEQUENCE</scope>
</reference>
<evidence type="ECO:0000313" key="6">
    <source>
        <dbReference type="EMBL" id="CAF9906975.1"/>
    </source>
</evidence>
<feature type="domain" description="U3 small nucleolar RNA-associated protein 20" evidence="4">
    <location>
        <begin position="1681"/>
        <end position="1899"/>
    </location>
</feature>
<dbReference type="Proteomes" id="UP000664521">
    <property type="component" value="Unassembled WGS sequence"/>
</dbReference>
<feature type="region of interest" description="Disordered" evidence="2">
    <location>
        <begin position="2576"/>
        <end position="2603"/>
    </location>
</feature>
<evidence type="ECO:0000256" key="1">
    <source>
        <dbReference type="PROSITE-ProRule" id="PRU00103"/>
    </source>
</evidence>
<feature type="compositionally biased region" description="Basic residues" evidence="2">
    <location>
        <begin position="2576"/>
        <end position="2589"/>
    </location>
</feature>
<dbReference type="EMBL" id="CAJPDS010000005">
    <property type="protein sequence ID" value="CAF9906975.1"/>
    <property type="molecule type" value="Genomic_DNA"/>
</dbReference>
<accession>A0A8H3EJZ0</accession>
<evidence type="ECO:0000259" key="5">
    <source>
        <dbReference type="Pfam" id="PF23099"/>
    </source>
</evidence>
<dbReference type="InterPro" id="IPR057525">
    <property type="entry name" value="UTP20_C"/>
</dbReference>
<sequence length="2603" mass="292939">MAEMSSGRRSRPSKLVKGGTESSRKHRFQSFNQRISKLKIDPVHRSHSIDLDPSTTASYFQTALSRWRDLNISENFTDFVKMVAPICESLPQILHYQKDIMGALVQSIERANALSLEPLLDLLASFARDLGPRFESNFPIALRLVASIAANHTDVETVEWSFDCLAWLFKYLSRLLVPDLRPVYQIMAPLLGKELQKTHTTRFAAESLSFLIRKAALVYHKNPSPLDMVVEHMIEDLSSVDISSPTGELYRHGLMTLFVESIKGVDRKIHSSGAQVFTCLLNHVLDPNSDRPGRGADIVYGVTVGIIHFTDADGFQPILQVILEKIGKLNKSSNNATISVCGKLLFIAASVRKGTRISDWALVYDASISLLELCDISIKDDATGIRNTAAVAFSLSPLEITISEFRRLLAIITRSPHSAHFLAFCNDLCSLNRNRFHQLVFPEFQKWIWSNWHEQEVQLILAIPTVIGESGNRVALPEQLQQNIVTMFMELKDQKDLVARCNAVLAAIDFIAVAPSTSVAIMGHLESLIEARLALPFDNDPRTLFSLGAGLRTYAQLAAAEKRTSNFWPAVYEAAAHVGTLPPYLEAIQYSLEFFRFPEAIDALGPLLGATIENLHSSSHVLRRLSLQIMDALHVQSYHQRADIIATALKIEENPLTLESARSASMHARKLSFQYKSIAPENWLLKAISHFCFGLLTFKLSQLCNDAVDVLKAISSTKSGEDIVSALAFQWLEGTPTRSKGSSPRDYALSSRKSLGPFQCLSLDEMEGITRAHAFGMENASQVILENFYANHRKESQVPVDAPSLALRVLNGNPHIAEKRSRQLVPILLRWATDDSETSFEDNEPKVEPSYEISDSSDTLMLAHKDRRAILDLFGRFLNPKVLYRSTEVQKALMGLLTSGDVAIQKSALRALLTWKNPSILAYEENLMNLLDDVRFREELATFVHVDKHDSTIQDEHRRDLMPVLLRILYGKIISRSGPTGRRGQNIKRKAVLEALARFEPEDLADFVRIALGPLACLKVVDQSGLISSAISHEYLDTRKQVGLVTMMKDMLGTIGDRLAPLVTSLMDALLYCSIRTSRILNNGPQNLLPDESEHTQTSMLKHVRQVGLHCLTLIFEHSMTQDLGHYLPAIFDELIIPRLENLPIETSQSVSALLHLFSAWASSRATVDLFSKYDTSVFRSIVACLDVETAKDEVKMFVLNEILQKIVMSSTITLGLVDHQDNSNNTGRDVLGPHMDYILKCIGNLLRKSPSRELLESAIHVFAMLAPFVEGSSETKNLLEISSFLLNQPSNRVKPKSKGDLLQIVERFVPLTDLQTDKELQDHLLSTISSLFGFFRDRVNRQSLLRVLDVLAEQDDGLQQITTLCADLNAFSAQTIDEPDFELRLRAYSAINETQFRTLSPKQWRLIVYNMLFYIRNQEELAIRSNASYTLRRFVEVNRMAMVDDGSTTFDTLRKVLLPALRAGILDSSELVRAQYLSVMAHLIRCNPEWEEVNDMSALLCIDDDEASFFLNILHIQQHRRLRALRRLAAEARNRVLRSVNVAHFFIPLVEHFIFDRADDESAHNLSAEAVITVGALAQSLEWPQFRAMFRRFTAYIHSKPEVEKTVIRLLCVIIDALNDAAITEKYRSPYDPTKCTDVTHHATEEVLSTLAATLPRQEKLTDDLIRNLLPSLMKYLHDKDESTVSLRVPVAVSVVKLLLLLPASMLEDQLAPVLTDVCHILRSRAQESRDLTRKTLVEISTLIGPSCFGFVLRELRSSLSRGYQLHVLSFTVHAILVATVNIWKPGELDYCLPQIVSVIIDDIFGATGQEKDAEEYISKMKEVKSSKSYDSMELVAKLTSIDMFVHLIRPLQVLLQERLDLKIVKKVDELLRRLGVGLLRNEKINDRRVLVFCHEIIRESYKTGGEKGSPNKDPRTKRFLVNVNGQNKHGNRGSTSSCGYKLARFSLDLLRLVLHKYDTLQSPSNIHGFLPIIGDSICQSNEEIQVSALRLLTTVIKVPLKDIDNNAGLYISESVRIVKNSTTMSSELAQAALKLVSSVLRERKRIEIRETDLAYLLKRLVPDLEEPDRQGVAFNFIKALLARKVVISEVYEALDIVAAIMVTNQAKGTRDVARSTYFQFIQDYPQAKGRFSKQVAFLVRNLDYEHQEGRRSVMEAIHLFLSKFGDDLVQDLLGTFFVPLVMVMVNDELAECREMAGALVKIIFEKADDERKQSFLITLRSWLSQQDQAVLVRVALQVYCIFLNSPQAKGEKELAILQPRLLEIFKRVIKDEVDSDWEVLYFALQAFLEICQKYPSIAFSVANAQAWVSIRYCLGYPHVWVKLSSAKLLGRLFADVTRFNTTKDDSRPTLKGSGGLCLSEEEMIEIARTSLRTLRVPSLNEELASQSVRNILFLGRNLATTPLENGTDPSRIPVLDAEDIDNGSEEENPITDSPKTPVQFIIERASAIIRRGPLTTTVSSLIPVKAALQLVGALCNHLPTPVLAPSVQVILLPLHNLTDPSIPTPYSSEEAFTTSYRDLVANSSEIMSLLQKKMGTTEFIANLARVREGVKERREGRRVKRRIEAVAQPEKAAILKRIKGEKKKEKRKDRSGEERGRRRGW</sequence>
<gene>
    <name evidence="6" type="primary">UTP20</name>
    <name evidence="6" type="ORF">HETSPECPRED_007009</name>
</gene>
<evidence type="ECO:0000259" key="4">
    <source>
        <dbReference type="Pfam" id="PF20416"/>
    </source>
</evidence>
<keyword evidence="7" id="KW-1185">Reference proteome</keyword>
<dbReference type="InterPro" id="IPR046523">
    <property type="entry name" value="UTP20_dom"/>
</dbReference>
<feature type="domain" description="U3 small nucleolar RNA-associated protein 20 N-terminal" evidence="3">
    <location>
        <begin position="863"/>
        <end position="1468"/>
    </location>
</feature>
<organism evidence="6 7">
    <name type="scientific">Heterodermia speciosa</name>
    <dbReference type="NCBI Taxonomy" id="116794"/>
    <lineage>
        <taxon>Eukaryota</taxon>
        <taxon>Fungi</taxon>
        <taxon>Dikarya</taxon>
        <taxon>Ascomycota</taxon>
        <taxon>Pezizomycotina</taxon>
        <taxon>Lecanoromycetes</taxon>
        <taxon>OSLEUM clade</taxon>
        <taxon>Lecanoromycetidae</taxon>
        <taxon>Caliciales</taxon>
        <taxon>Physciaceae</taxon>
        <taxon>Heterodermia</taxon>
    </lineage>
</organism>
<proteinExistence type="predicted"/>
<evidence type="ECO:0000259" key="3">
    <source>
        <dbReference type="Pfam" id="PF07539"/>
    </source>
</evidence>
<dbReference type="PANTHER" id="PTHR17695:SF11">
    <property type="entry name" value="SMALL SUBUNIT PROCESSOME COMPONENT 20 HOMOLOG"/>
    <property type="match status" value="1"/>
</dbReference>
<evidence type="ECO:0000313" key="7">
    <source>
        <dbReference type="Proteomes" id="UP000664521"/>
    </source>
</evidence>
<feature type="repeat" description="HEAT" evidence="1">
    <location>
        <begin position="1670"/>
        <end position="1711"/>
    </location>
</feature>
<dbReference type="InterPro" id="IPR011430">
    <property type="entry name" value="UTP20_N"/>
</dbReference>
<dbReference type="Pfam" id="PF23099">
    <property type="entry name" value="UTP20_C"/>
    <property type="match status" value="1"/>
</dbReference>
<dbReference type="Pfam" id="PF07539">
    <property type="entry name" value="UTP20_N"/>
    <property type="match status" value="1"/>
</dbReference>
<dbReference type="InterPro" id="IPR052575">
    <property type="entry name" value="SSU_processome_comp_20"/>
</dbReference>
<feature type="domain" description="U3 small nucleolar RNA-associated protein 20 C-terminal" evidence="5">
    <location>
        <begin position="2517"/>
        <end position="2592"/>
    </location>
</feature>
<dbReference type="Pfam" id="PF20416">
    <property type="entry name" value="UTP20"/>
    <property type="match status" value="1"/>
</dbReference>
<feature type="region of interest" description="Disordered" evidence="2">
    <location>
        <begin position="1"/>
        <end position="26"/>
    </location>
</feature>
<dbReference type="PANTHER" id="PTHR17695">
    <property type="entry name" value="SMALL SUBUNIT PROCESSOME COMPONENT 20 HOMOLOG"/>
    <property type="match status" value="1"/>
</dbReference>
<feature type="compositionally biased region" description="Basic and acidic residues" evidence="2">
    <location>
        <begin position="2590"/>
        <end position="2603"/>
    </location>
</feature>
<evidence type="ECO:0000256" key="2">
    <source>
        <dbReference type="SAM" id="MobiDB-lite"/>
    </source>
</evidence>
<dbReference type="GO" id="GO:0030686">
    <property type="term" value="C:90S preribosome"/>
    <property type="evidence" value="ECO:0007669"/>
    <property type="project" value="TreeGrafter"/>
</dbReference>
<dbReference type="GO" id="GO:0032040">
    <property type="term" value="C:small-subunit processome"/>
    <property type="evidence" value="ECO:0007669"/>
    <property type="project" value="TreeGrafter"/>
</dbReference>
<name>A0A8H3EJZ0_9LECA</name>
<dbReference type="PROSITE" id="PS50077">
    <property type="entry name" value="HEAT_REPEAT"/>
    <property type="match status" value="1"/>
</dbReference>
<dbReference type="InterPro" id="IPR016024">
    <property type="entry name" value="ARM-type_fold"/>
</dbReference>
<comment type="caution">
    <text evidence="6">The sequence shown here is derived from an EMBL/GenBank/DDBJ whole genome shotgun (WGS) entry which is preliminary data.</text>
</comment>
<dbReference type="OrthoDB" id="360653at2759"/>
<protein>
    <submittedName>
        <fullName evidence="6">U3 snoRNP protein</fullName>
    </submittedName>
</protein>
<dbReference type="Gene3D" id="1.25.10.10">
    <property type="entry name" value="Leucine-rich Repeat Variant"/>
    <property type="match status" value="3"/>
</dbReference>